<feature type="domain" description="DUF4283" evidence="1">
    <location>
        <begin position="52"/>
        <end position="125"/>
    </location>
</feature>
<organism evidence="2 3">
    <name type="scientific">Brassica napus</name>
    <name type="common">Rape</name>
    <dbReference type="NCBI Taxonomy" id="3708"/>
    <lineage>
        <taxon>Eukaryota</taxon>
        <taxon>Viridiplantae</taxon>
        <taxon>Streptophyta</taxon>
        <taxon>Embryophyta</taxon>
        <taxon>Tracheophyta</taxon>
        <taxon>Spermatophyta</taxon>
        <taxon>Magnoliopsida</taxon>
        <taxon>eudicotyledons</taxon>
        <taxon>Gunneridae</taxon>
        <taxon>Pentapetalae</taxon>
        <taxon>rosids</taxon>
        <taxon>malvids</taxon>
        <taxon>Brassicales</taxon>
        <taxon>Brassicaceae</taxon>
        <taxon>Brassiceae</taxon>
        <taxon>Brassica</taxon>
    </lineage>
</organism>
<dbReference type="PANTHER" id="PTHR31286">
    <property type="entry name" value="GLYCINE-RICH CELL WALL STRUCTURAL PROTEIN 1.8-LIKE"/>
    <property type="match status" value="1"/>
</dbReference>
<evidence type="ECO:0000313" key="3">
    <source>
        <dbReference type="Proteomes" id="UP000824890"/>
    </source>
</evidence>
<evidence type="ECO:0000259" key="1">
    <source>
        <dbReference type="Pfam" id="PF14111"/>
    </source>
</evidence>
<proteinExistence type="predicted"/>
<dbReference type="EMBL" id="JAGKQM010000012">
    <property type="protein sequence ID" value="KAH0896993.1"/>
    <property type="molecule type" value="Genomic_DNA"/>
</dbReference>
<dbReference type="InterPro" id="IPR025558">
    <property type="entry name" value="DUF4283"/>
</dbReference>
<dbReference type="Pfam" id="PF14111">
    <property type="entry name" value="DUF4283"/>
    <property type="match status" value="1"/>
</dbReference>
<evidence type="ECO:0000313" key="2">
    <source>
        <dbReference type="EMBL" id="KAH0896993.1"/>
    </source>
</evidence>
<accession>A0ABQ8AXT7</accession>
<dbReference type="Proteomes" id="UP000824890">
    <property type="component" value="Unassembled WGS sequence"/>
</dbReference>
<dbReference type="PANTHER" id="PTHR31286:SF148">
    <property type="entry name" value="DUF4283 DOMAIN-CONTAINING PROTEIN"/>
    <property type="match status" value="1"/>
</dbReference>
<reference evidence="2 3" key="1">
    <citation type="submission" date="2021-05" db="EMBL/GenBank/DDBJ databases">
        <title>Genome Assembly of Synthetic Allotetraploid Brassica napus Reveals Homoeologous Exchanges between Subgenomes.</title>
        <authorList>
            <person name="Davis J.T."/>
        </authorList>
    </citation>
    <scope>NUCLEOTIDE SEQUENCE [LARGE SCALE GENOMIC DNA]</scope>
    <source>
        <strain evidence="3">cv. Da-Ae</strain>
        <tissue evidence="2">Seedling</tissue>
    </source>
</reference>
<dbReference type="InterPro" id="IPR040256">
    <property type="entry name" value="At4g02000-like"/>
</dbReference>
<comment type="caution">
    <text evidence="2">The sequence shown here is derived from an EMBL/GenBank/DDBJ whole genome shotgun (WGS) entry which is preliminary data.</text>
</comment>
<name>A0ABQ8AXT7_BRANA</name>
<gene>
    <name evidence="2" type="ORF">HID58_046561</name>
</gene>
<protein>
    <recommendedName>
        <fullName evidence="1">DUF4283 domain-containing protein</fullName>
    </recommendedName>
</protein>
<sequence>MGSLDLVVSGSHNPWNAPASPPVAALRPAFEVLNGVDALEISEEVFMSSVPLWKACVVGYFIGDAPHVGSIHAMVNRIWTTPGVKQKIDVQFFSKTTVLFRIENEDLRQRVLSRRYWHVADVPLTPETAASPPDLTGLKCVSSPVGKFVKLHPFTERCTRLDVARLLLEVNFHEPLVESVKFTDREGSKVEVAVSYPWLQSRCNICSRWGHKGSECTSKQVVILSKTIEDKPVDDNHVGADHGVQVEDISENVVDGEVNETRNSSVGALLAELEALPLANAVEVVELDAGKMNEGGENQGWKEIPSRNLPSLDDPEVVKTSFDVASASDCFSVPVQSVGDIK</sequence>
<keyword evidence="3" id="KW-1185">Reference proteome</keyword>